<evidence type="ECO:0000256" key="6">
    <source>
        <dbReference type="ARBA" id="ARBA00022741"/>
    </source>
</evidence>
<evidence type="ECO:0000256" key="14">
    <source>
        <dbReference type="ARBA" id="ARBA00023273"/>
    </source>
</evidence>
<evidence type="ECO:0000259" key="26">
    <source>
        <dbReference type="Pfam" id="PF17857"/>
    </source>
</evidence>
<dbReference type="PROSITE" id="PS00978">
    <property type="entry name" value="FAD_G3PDH_2"/>
    <property type="match status" value="1"/>
</dbReference>
<dbReference type="FunFam" id="3.10.490.20:FF:000001">
    <property type="entry name" value="dynein heavy chain 7, axonemal"/>
    <property type="match status" value="1"/>
</dbReference>
<dbReference type="Pfam" id="PF18199">
    <property type="entry name" value="Dynein_C"/>
    <property type="match status" value="1"/>
</dbReference>
<evidence type="ECO:0000256" key="17">
    <source>
        <dbReference type="ARBA" id="ARBA00078543"/>
    </source>
</evidence>
<dbReference type="InterPro" id="IPR004273">
    <property type="entry name" value="Dynein_heavy_D6_P-loop"/>
</dbReference>
<dbReference type="InterPro" id="IPR042228">
    <property type="entry name" value="Dynein_linker_3"/>
</dbReference>
<evidence type="ECO:0000256" key="9">
    <source>
        <dbReference type="ARBA" id="ARBA00023017"/>
    </source>
</evidence>
<keyword evidence="5" id="KW-0493">Microtubule</keyword>
<dbReference type="FunFam" id="1.10.287.2620:FF:000002">
    <property type="entry name" value="Dynein heavy chain 2, axonemal"/>
    <property type="match status" value="1"/>
</dbReference>
<dbReference type="Gene3D" id="1.20.1270.280">
    <property type="match status" value="1"/>
</dbReference>
<evidence type="ECO:0000256" key="4">
    <source>
        <dbReference type="ARBA" id="ARBA00022490"/>
    </source>
</evidence>
<keyword evidence="10" id="KW-0175">Coiled coil</keyword>
<dbReference type="InterPro" id="IPR042222">
    <property type="entry name" value="Dynein_2_N"/>
</dbReference>
<keyword evidence="30" id="KW-1185">Reference proteome</keyword>
<dbReference type="Gene3D" id="1.20.140.100">
    <property type="entry name" value="Dynein heavy chain, N-terminal domain 2"/>
    <property type="match status" value="1"/>
</dbReference>
<feature type="domain" description="Dynein heavy chain 3 AAA+ lid" evidence="26">
    <location>
        <begin position="1728"/>
        <end position="1815"/>
    </location>
</feature>
<dbReference type="GO" id="GO:0045505">
    <property type="term" value="F:dynein intermediate chain binding"/>
    <property type="evidence" value="ECO:0007669"/>
    <property type="project" value="InterPro"/>
</dbReference>
<dbReference type="SUPFAM" id="SSF52540">
    <property type="entry name" value="P-loop containing nucleoside triphosphate hydrolases"/>
    <property type="match status" value="3"/>
</dbReference>
<dbReference type="GO" id="GO:0036126">
    <property type="term" value="C:sperm flagellum"/>
    <property type="evidence" value="ECO:0007669"/>
    <property type="project" value="EnsemblMetazoa"/>
</dbReference>
<proteinExistence type="inferred from homology"/>
<dbReference type="InterPro" id="IPR027417">
    <property type="entry name" value="P-loop_NTPase"/>
</dbReference>
<dbReference type="FunFam" id="1.20.920.30:FF:000002">
    <property type="entry name" value="Dynein axonemal heavy chain 3"/>
    <property type="match status" value="1"/>
</dbReference>
<dbReference type="GO" id="GO:0008569">
    <property type="term" value="F:minus-end-directed microtubule motor activity"/>
    <property type="evidence" value="ECO:0007669"/>
    <property type="project" value="InterPro"/>
</dbReference>
<dbReference type="InterPro" id="IPR035706">
    <property type="entry name" value="AAA_9"/>
</dbReference>
<keyword evidence="12" id="KW-0505">Motor protein</keyword>
<evidence type="ECO:0000259" key="20">
    <source>
        <dbReference type="Pfam" id="PF07728"/>
    </source>
</evidence>
<dbReference type="Gene3D" id="1.10.287.2620">
    <property type="match status" value="1"/>
</dbReference>
<dbReference type="Gene3D" id="6.10.140.1060">
    <property type="match status" value="1"/>
</dbReference>
<comment type="similarity">
    <text evidence="3">Belongs to the dynein heavy chain family.</text>
</comment>
<evidence type="ECO:0000259" key="21">
    <source>
        <dbReference type="Pfam" id="PF08393"/>
    </source>
</evidence>
<keyword evidence="7" id="KW-0067">ATP-binding</keyword>
<dbReference type="Gene3D" id="1.20.920.20">
    <property type="match status" value="1"/>
</dbReference>
<evidence type="ECO:0000256" key="16">
    <source>
        <dbReference type="ARBA" id="ARBA00071816"/>
    </source>
</evidence>
<dbReference type="InterPro" id="IPR026983">
    <property type="entry name" value="DHC"/>
</dbReference>
<organism evidence="30">
    <name type="scientific">Drosophila sechellia</name>
    <name type="common">Fruit fly</name>
    <dbReference type="NCBI Taxonomy" id="7238"/>
    <lineage>
        <taxon>Eukaryota</taxon>
        <taxon>Metazoa</taxon>
        <taxon>Ecdysozoa</taxon>
        <taxon>Arthropoda</taxon>
        <taxon>Hexapoda</taxon>
        <taxon>Insecta</taxon>
        <taxon>Pterygota</taxon>
        <taxon>Neoptera</taxon>
        <taxon>Endopterygota</taxon>
        <taxon>Diptera</taxon>
        <taxon>Brachycera</taxon>
        <taxon>Muscomorpha</taxon>
        <taxon>Ephydroidea</taxon>
        <taxon>Drosophilidae</taxon>
        <taxon>Drosophila</taxon>
        <taxon>Sophophora</taxon>
    </lineage>
</organism>
<dbReference type="Gene3D" id="1.20.920.30">
    <property type="match status" value="1"/>
</dbReference>
<protein>
    <recommendedName>
        <fullName evidence="16">Dynein axonemal heavy chain 7</fullName>
    </recommendedName>
    <alternativeName>
        <fullName evidence="18">Axonemal beta dynein heavy chain 7</fullName>
    </alternativeName>
    <alternativeName>
        <fullName evidence="17">Ciliary dynein heavy chain 7</fullName>
    </alternativeName>
</protein>
<keyword evidence="14" id="KW-0966">Cell projection</keyword>
<evidence type="ECO:0000256" key="2">
    <source>
        <dbReference type="ARBA" id="ARBA00004430"/>
    </source>
</evidence>
<dbReference type="InterPro" id="IPR013602">
    <property type="entry name" value="Dynein_heavy_linker"/>
</dbReference>
<reference evidence="29 30" key="1">
    <citation type="journal article" date="2007" name="Nature">
        <title>Evolution of genes and genomes on the Drosophila phylogeny.</title>
        <authorList>
            <consortium name="Drosophila 12 Genomes Consortium"/>
            <person name="Clark A.G."/>
            <person name="Eisen M.B."/>
            <person name="Smith D.R."/>
            <person name="Bergman C.M."/>
            <person name="Oliver B."/>
            <person name="Markow T.A."/>
            <person name="Kaufman T.C."/>
            <person name="Kellis M."/>
            <person name="Gelbart W."/>
            <person name="Iyer V.N."/>
            <person name="Pollard D.A."/>
            <person name="Sackton T.B."/>
            <person name="Larracuente A.M."/>
            <person name="Singh N.D."/>
            <person name="Abad J.P."/>
            <person name="Abt D.N."/>
            <person name="Adryan B."/>
            <person name="Aguade M."/>
            <person name="Akashi H."/>
            <person name="Anderson W.W."/>
            <person name="Aquadro C.F."/>
            <person name="Ardell D.H."/>
            <person name="Arguello R."/>
            <person name="Artieri C.G."/>
            <person name="Barbash D.A."/>
            <person name="Barker D."/>
            <person name="Barsanti P."/>
            <person name="Batterham P."/>
            <person name="Batzoglou S."/>
            <person name="Begun D."/>
            <person name="Bhutkar A."/>
            <person name="Blanco E."/>
            <person name="Bosak S.A."/>
            <person name="Bradley R.K."/>
            <person name="Brand A.D."/>
            <person name="Brent M.R."/>
            <person name="Brooks A.N."/>
            <person name="Brown R.H."/>
            <person name="Butlin R.K."/>
            <person name="Caggese C."/>
            <person name="Calvi B.R."/>
            <person name="Bernardo de Carvalho A."/>
            <person name="Caspi A."/>
            <person name="Castrezana S."/>
            <person name="Celniker S.E."/>
            <person name="Chang J.L."/>
            <person name="Chapple C."/>
            <person name="Chatterji S."/>
            <person name="Chinwalla A."/>
            <person name="Civetta A."/>
            <person name="Clifton S.W."/>
            <person name="Comeron J.M."/>
            <person name="Costello J.C."/>
            <person name="Coyne J.A."/>
            <person name="Daub J."/>
            <person name="David R.G."/>
            <person name="Delcher A.L."/>
            <person name="Delehaunty K."/>
            <person name="Do C.B."/>
            <person name="Ebling H."/>
            <person name="Edwards K."/>
            <person name="Eickbush T."/>
            <person name="Evans J.D."/>
            <person name="Filipski A."/>
            <person name="Findeiss S."/>
            <person name="Freyhult E."/>
            <person name="Fulton L."/>
            <person name="Fulton R."/>
            <person name="Garcia A.C."/>
            <person name="Gardiner A."/>
            <person name="Garfield D.A."/>
            <person name="Garvin B.E."/>
            <person name="Gibson G."/>
            <person name="Gilbert D."/>
            <person name="Gnerre S."/>
            <person name="Godfrey J."/>
            <person name="Good R."/>
            <person name="Gotea V."/>
            <person name="Gravely B."/>
            <person name="Greenberg A.J."/>
            <person name="Griffiths-Jones S."/>
            <person name="Gross S."/>
            <person name="Guigo R."/>
            <person name="Gustafson E.A."/>
            <person name="Haerty W."/>
            <person name="Hahn M.W."/>
            <person name="Halligan D.L."/>
            <person name="Halpern A.L."/>
            <person name="Halter G.M."/>
            <person name="Han M.V."/>
            <person name="Heger A."/>
            <person name="Hillier L."/>
            <person name="Hinrichs A.S."/>
            <person name="Holmes I."/>
            <person name="Hoskins R.A."/>
            <person name="Hubisz M.J."/>
            <person name="Hultmark D."/>
            <person name="Huntley M.A."/>
            <person name="Jaffe D.B."/>
            <person name="Jagadeeshan S."/>
            <person name="Jeck W.R."/>
            <person name="Johnson J."/>
            <person name="Jones C.D."/>
            <person name="Jordan W.C."/>
            <person name="Karpen G.H."/>
            <person name="Kataoka E."/>
            <person name="Keightley P.D."/>
            <person name="Kheradpour P."/>
            <person name="Kirkness E.F."/>
            <person name="Koerich L.B."/>
            <person name="Kristiansen K."/>
            <person name="Kudrna D."/>
            <person name="Kulathinal R.J."/>
            <person name="Kumar S."/>
            <person name="Kwok R."/>
            <person name="Lander E."/>
            <person name="Langley C.H."/>
            <person name="Lapoint R."/>
            <person name="Lazzaro B.P."/>
            <person name="Lee S.J."/>
            <person name="Levesque L."/>
            <person name="Li R."/>
            <person name="Lin C.F."/>
            <person name="Lin M.F."/>
            <person name="Lindblad-Toh K."/>
            <person name="Llopart A."/>
            <person name="Long M."/>
            <person name="Low L."/>
            <person name="Lozovsky E."/>
            <person name="Lu J."/>
            <person name="Luo M."/>
            <person name="Machado C.A."/>
            <person name="Makalowski W."/>
            <person name="Marzo M."/>
            <person name="Matsuda M."/>
            <person name="Matzkin L."/>
            <person name="McAllister B."/>
            <person name="McBride C.S."/>
            <person name="McKernan B."/>
            <person name="McKernan K."/>
            <person name="Mendez-Lago M."/>
            <person name="Minx P."/>
            <person name="Mollenhauer M.U."/>
            <person name="Montooth K."/>
            <person name="Mount S.M."/>
            <person name="Mu X."/>
            <person name="Myers E."/>
            <person name="Negre B."/>
            <person name="Newfeld S."/>
            <person name="Nielsen R."/>
            <person name="Noor M.A."/>
            <person name="O'Grady P."/>
            <person name="Pachter L."/>
            <person name="Papaceit M."/>
            <person name="Parisi M.J."/>
            <person name="Parisi M."/>
            <person name="Parts L."/>
            <person name="Pedersen J.S."/>
            <person name="Pesole G."/>
            <person name="Phillippy A.M."/>
            <person name="Ponting C.P."/>
            <person name="Pop M."/>
            <person name="Porcelli D."/>
            <person name="Powell J.R."/>
            <person name="Prohaska S."/>
            <person name="Pruitt K."/>
            <person name="Puig M."/>
            <person name="Quesneville H."/>
            <person name="Ram K.R."/>
            <person name="Rand D."/>
            <person name="Rasmussen M.D."/>
            <person name="Reed L.K."/>
            <person name="Reenan R."/>
            <person name="Reily A."/>
            <person name="Remington K.A."/>
            <person name="Rieger T.T."/>
            <person name="Ritchie M.G."/>
            <person name="Robin C."/>
            <person name="Rogers Y.H."/>
            <person name="Rohde C."/>
            <person name="Rozas J."/>
            <person name="Rubenfield M.J."/>
            <person name="Ruiz A."/>
            <person name="Russo S."/>
            <person name="Salzberg S.L."/>
            <person name="Sanchez-Gracia A."/>
            <person name="Saranga D.J."/>
            <person name="Sato H."/>
            <person name="Schaeffer S.W."/>
            <person name="Schatz M.C."/>
            <person name="Schlenke T."/>
            <person name="Schwartz R."/>
            <person name="Segarra C."/>
            <person name="Singh R.S."/>
            <person name="Sirot L."/>
            <person name="Sirota M."/>
            <person name="Sisneros N.B."/>
            <person name="Smith C.D."/>
            <person name="Smith T.F."/>
            <person name="Spieth J."/>
            <person name="Stage D.E."/>
            <person name="Stark A."/>
            <person name="Stephan W."/>
            <person name="Strausberg R.L."/>
            <person name="Strempel S."/>
            <person name="Sturgill D."/>
            <person name="Sutton G."/>
            <person name="Sutton G.G."/>
            <person name="Tao W."/>
            <person name="Teichmann S."/>
            <person name="Tobari Y.N."/>
            <person name="Tomimura Y."/>
            <person name="Tsolas J.M."/>
            <person name="Valente V.L."/>
            <person name="Venter E."/>
            <person name="Venter J.C."/>
            <person name="Vicario S."/>
            <person name="Vieira F.G."/>
            <person name="Vilella A.J."/>
            <person name="Villasante A."/>
            <person name="Walenz B."/>
            <person name="Wang J."/>
            <person name="Wasserman M."/>
            <person name="Watts T."/>
            <person name="Wilson D."/>
            <person name="Wilson R.K."/>
            <person name="Wing R.A."/>
            <person name="Wolfner M.F."/>
            <person name="Wong A."/>
            <person name="Wong G.K."/>
            <person name="Wu C.I."/>
            <person name="Wu G."/>
            <person name="Yamamoto D."/>
            <person name="Yang H.P."/>
            <person name="Yang S.P."/>
            <person name="Yorke J.A."/>
            <person name="Yoshida K."/>
            <person name="Zdobnov E."/>
            <person name="Zhang P."/>
            <person name="Zhang Y."/>
            <person name="Zimin A.V."/>
            <person name="Baldwin J."/>
            <person name="Abdouelleil A."/>
            <person name="Abdulkadir J."/>
            <person name="Abebe A."/>
            <person name="Abera B."/>
            <person name="Abreu J."/>
            <person name="Acer S.C."/>
            <person name="Aftuck L."/>
            <person name="Alexander A."/>
            <person name="An P."/>
            <person name="Anderson E."/>
            <person name="Anderson S."/>
            <person name="Arachi H."/>
            <person name="Azer M."/>
            <person name="Bachantsang P."/>
            <person name="Barry A."/>
            <person name="Bayul T."/>
            <person name="Berlin A."/>
            <person name="Bessette D."/>
            <person name="Bloom T."/>
            <person name="Blye J."/>
            <person name="Boguslavskiy L."/>
            <person name="Bonnet C."/>
            <person name="Boukhgalter B."/>
            <person name="Bourzgui I."/>
            <person name="Brown A."/>
            <person name="Cahill P."/>
            <person name="Channer S."/>
            <person name="Cheshatsang Y."/>
            <person name="Chuda L."/>
            <person name="Citroen M."/>
            <person name="Collymore A."/>
            <person name="Cooke P."/>
            <person name="Costello M."/>
            <person name="D'Aco K."/>
            <person name="Daza R."/>
            <person name="De Haan G."/>
            <person name="DeGray S."/>
            <person name="DeMaso C."/>
            <person name="Dhargay N."/>
            <person name="Dooley K."/>
            <person name="Dooley E."/>
            <person name="Doricent M."/>
            <person name="Dorje P."/>
            <person name="Dorjee K."/>
            <person name="Dupes A."/>
            <person name="Elong R."/>
            <person name="Falk J."/>
            <person name="Farina A."/>
            <person name="Faro S."/>
            <person name="Ferguson D."/>
            <person name="Fisher S."/>
            <person name="Foley C.D."/>
            <person name="Franke A."/>
            <person name="Friedrich D."/>
            <person name="Gadbois L."/>
            <person name="Gearin G."/>
            <person name="Gearin C.R."/>
            <person name="Giannoukos G."/>
            <person name="Goode T."/>
            <person name="Graham J."/>
            <person name="Grandbois E."/>
            <person name="Grewal S."/>
            <person name="Gyaltsen K."/>
            <person name="Hafez N."/>
            <person name="Hagos B."/>
            <person name="Hall J."/>
            <person name="Henson C."/>
            <person name="Hollinger A."/>
            <person name="Honan T."/>
            <person name="Huard M.D."/>
            <person name="Hughes L."/>
            <person name="Hurhula B."/>
            <person name="Husby M.E."/>
            <person name="Kamat A."/>
            <person name="Kanga B."/>
            <person name="Kashin S."/>
            <person name="Khazanovich D."/>
            <person name="Kisner P."/>
            <person name="Lance K."/>
            <person name="Lara M."/>
            <person name="Lee W."/>
            <person name="Lennon N."/>
            <person name="Letendre F."/>
            <person name="LeVine R."/>
            <person name="Lipovsky A."/>
            <person name="Liu X."/>
            <person name="Liu J."/>
            <person name="Liu S."/>
            <person name="Lokyitsang T."/>
            <person name="Lokyitsang Y."/>
            <person name="Lubonja R."/>
            <person name="Lui A."/>
            <person name="MacDonald P."/>
            <person name="Magnisalis V."/>
            <person name="Maru K."/>
            <person name="Matthews C."/>
            <person name="McCusker W."/>
            <person name="McDonough S."/>
            <person name="Mehta T."/>
            <person name="Meldrim J."/>
            <person name="Meneus L."/>
            <person name="Mihai O."/>
            <person name="Mihalev A."/>
            <person name="Mihova T."/>
            <person name="Mittelman R."/>
            <person name="Mlenga V."/>
            <person name="Montmayeur A."/>
            <person name="Mulrain L."/>
            <person name="Navidi A."/>
            <person name="Naylor J."/>
            <person name="Negash T."/>
            <person name="Nguyen T."/>
            <person name="Nguyen N."/>
            <person name="Nicol R."/>
            <person name="Norbu C."/>
            <person name="Norbu N."/>
            <person name="Novod N."/>
            <person name="O'Neill B."/>
            <person name="Osman S."/>
            <person name="Markiewicz E."/>
            <person name="Oyono O.L."/>
            <person name="Patti C."/>
            <person name="Phunkhang P."/>
            <person name="Pierre F."/>
            <person name="Priest M."/>
            <person name="Raghuraman S."/>
            <person name="Rege F."/>
            <person name="Reyes R."/>
            <person name="Rise C."/>
            <person name="Rogov P."/>
            <person name="Ross K."/>
            <person name="Ryan E."/>
            <person name="Settipalli S."/>
            <person name="Shea T."/>
            <person name="Sherpa N."/>
            <person name="Shi L."/>
            <person name="Shih D."/>
            <person name="Sparrow T."/>
            <person name="Spaulding J."/>
            <person name="Stalker J."/>
            <person name="Stange-Thomann N."/>
            <person name="Stavropoulos S."/>
            <person name="Stone C."/>
            <person name="Strader C."/>
            <person name="Tesfaye S."/>
            <person name="Thomson T."/>
            <person name="Thoulutsang Y."/>
            <person name="Thoulutsang D."/>
            <person name="Topham K."/>
            <person name="Topping I."/>
            <person name="Tsamla T."/>
            <person name="Vassiliev H."/>
            <person name="Vo A."/>
            <person name="Wangchuk T."/>
            <person name="Wangdi T."/>
            <person name="Weiand M."/>
            <person name="Wilkinson J."/>
            <person name="Wilson A."/>
            <person name="Yadav S."/>
            <person name="Young G."/>
            <person name="Yu Q."/>
            <person name="Zembek L."/>
            <person name="Zhong D."/>
            <person name="Zimmer A."/>
            <person name="Zwirko Z."/>
            <person name="Jaffe D.B."/>
            <person name="Alvarez P."/>
            <person name="Brockman W."/>
            <person name="Butler J."/>
            <person name="Chin C."/>
            <person name="Gnerre S."/>
            <person name="Grabherr M."/>
            <person name="Kleber M."/>
            <person name="Mauceli E."/>
            <person name="MacCallum I."/>
        </authorList>
    </citation>
    <scope>NUCLEOTIDE SEQUENCE [LARGE SCALE GENOMIC DNA]</scope>
    <source>
        <strain evidence="30">Rob3c / Tucson 14021-0248.25</strain>
    </source>
</reference>
<dbReference type="FunFam" id="1.10.472.130:FF:000005">
    <property type="entry name" value="Dynein axonemal heavy chain 7"/>
    <property type="match status" value="1"/>
</dbReference>
<feature type="domain" description="Dynein heavy chain ATP-binding dynein motor region" evidence="24">
    <location>
        <begin position="2535"/>
        <end position="2762"/>
    </location>
</feature>
<keyword evidence="13" id="KW-0206">Cytoskeleton</keyword>
<dbReference type="InterPro" id="IPR042219">
    <property type="entry name" value="AAA_lid_11_sf"/>
</dbReference>
<evidence type="ECO:0000259" key="23">
    <source>
        <dbReference type="Pfam" id="PF12780"/>
    </source>
</evidence>
<dbReference type="Gene3D" id="1.10.472.130">
    <property type="match status" value="1"/>
</dbReference>
<dbReference type="FunFam" id="1.10.8.1220:FF:000001">
    <property type="entry name" value="Dynein axonemal heavy chain 5"/>
    <property type="match status" value="1"/>
</dbReference>
<evidence type="ECO:0000256" key="8">
    <source>
        <dbReference type="ARBA" id="ARBA00022846"/>
    </source>
</evidence>
<dbReference type="Pfam" id="PF08393">
    <property type="entry name" value="DHC_N2"/>
    <property type="match status" value="1"/>
</dbReference>
<dbReference type="InterPro" id="IPR043160">
    <property type="entry name" value="Dynein_C_barrel"/>
</dbReference>
<dbReference type="FunFam" id="3.40.50.300:FF:002856">
    <property type="entry name" value="Dynein heavy chain 11"/>
    <property type="match status" value="1"/>
</dbReference>
<feature type="domain" description="Dynein heavy chain region D6 P-loop" evidence="19">
    <location>
        <begin position="3007"/>
        <end position="3121"/>
    </location>
</feature>
<dbReference type="FunFam" id="1.20.1270.280:FF:000001">
    <property type="entry name" value="dynein heavy chain 7, axonemal"/>
    <property type="match status" value="1"/>
</dbReference>
<dbReference type="GO" id="GO:0010996">
    <property type="term" value="P:response to auditory stimulus"/>
    <property type="evidence" value="ECO:0007669"/>
    <property type="project" value="EnsemblMetazoa"/>
</dbReference>
<dbReference type="Gene3D" id="3.10.490.20">
    <property type="match status" value="1"/>
</dbReference>
<dbReference type="InterPro" id="IPR041658">
    <property type="entry name" value="AAA_lid_11"/>
</dbReference>
<feature type="domain" description="Dynein heavy chain C-terminal" evidence="28">
    <location>
        <begin position="3302"/>
        <end position="3614"/>
    </location>
</feature>
<evidence type="ECO:0000259" key="22">
    <source>
        <dbReference type="Pfam" id="PF12777"/>
    </source>
</evidence>
<dbReference type="FunFam" id="1.20.140.100:FF:000004">
    <property type="entry name" value="Dynein axonemal heavy chain 6"/>
    <property type="match status" value="1"/>
</dbReference>
<feature type="domain" description="Dynein heavy chain AAA lid" evidence="27">
    <location>
        <begin position="3156"/>
        <end position="3296"/>
    </location>
</feature>
<dbReference type="EMBL" id="CH480822">
    <property type="protein sequence ID" value="EDW55574.1"/>
    <property type="molecule type" value="Genomic_DNA"/>
</dbReference>
<gene>
    <name evidence="29" type="primary">Dsec\GM17246</name>
    <name evidence="29" type="ORF">Dsec_GM17246</name>
</gene>
<dbReference type="InterPro" id="IPR041466">
    <property type="entry name" value="Dynein_AAA5_ext"/>
</dbReference>
<evidence type="ECO:0000259" key="19">
    <source>
        <dbReference type="Pfam" id="PF03028"/>
    </source>
</evidence>
<keyword evidence="4" id="KW-0963">Cytoplasm</keyword>
<dbReference type="FunFam" id="3.40.50.300:FF:002141">
    <property type="entry name" value="Dynein heavy chain"/>
    <property type="match status" value="1"/>
</dbReference>
<feature type="domain" description="Dynein heavy chain AAA 5 extension" evidence="25">
    <location>
        <begin position="1360"/>
        <end position="1508"/>
    </location>
</feature>
<evidence type="ECO:0000256" key="11">
    <source>
        <dbReference type="ARBA" id="ARBA00023069"/>
    </source>
</evidence>
<keyword evidence="9" id="KW-0243">Dynein</keyword>
<dbReference type="GO" id="GO:0046692">
    <property type="term" value="P:sperm competition"/>
    <property type="evidence" value="ECO:0007669"/>
    <property type="project" value="EnsemblMetazoa"/>
</dbReference>
<dbReference type="Pfam" id="PF12780">
    <property type="entry name" value="AAA_8"/>
    <property type="match status" value="1"/>
</dbReference>
<dbReference type="GO" id="GO:0005874">
    <property type="term" value="C:microtubule"/>
    <property type="evidence" value="ECO:0007669"/>
    <property type="project" value="UniProtKB-KW"/>
</dbReference>
<dbReference type="Pfam" id="PF12781">
    <property type="entry name" value="AAA_9"/>
    <property type="match status" value="1"/>
</dbReference>
<evidence type="ECO:0000256" key="15">
    <source>
        <dbReference type="ARBA" id="ARBA00062885"/>
    </source>
</evidence>
<dbReference type="Pfam" id="PF18198">
    <property type="entry name" value="AAA_lid_11"/>
    <property type="match status" value="1"/>
</dbReference>
<dbReference type="Pfam" id="PF17857">
    <property type="entry name" value="AAA_lid_1"/>
    <property type="match status" value="1"/>
</dbReference>
<dbReference type="OMA" id="FHDSPYA"/>
<dbReference type="FunFam" id="1.10.8.720:FF:000001">
    <property type="entry name" value="dynein heavy chain 7, axonemal"/>
    <property type="match status" value="1"/>
</dbReference>
<keyword evidence="11" id="KW-0969">Cilium</keyword>
<dbReference type="Pfam" id="PF12775">
    <property type="entry name" value="AAA_7"/>
    <property type="match status" value="1"/>
</dbReference>
<dbReference type="GO" id="GO:0030317">
    <property type="term" value="P:flagellated sperm motility"/>
    <property type="evidence" value="ECO:0007669"/>
    <property type="project" value="EnsemblMetazoa"/>
</dbReference>
<dbReference type="InterPro" id="IPR041228">
    <property type="entry name" value="Dynein_C"/>
</dbReference>
<dbReference type="InterPro" id="IPR011704">
    <property type="entry name" value="ATPase_dyneun-rel_AAA"/>
</dbReference>
<dbReference type="GO" id="GO:0005858">
    <property type="term" value="C:axonemal dynein complex"/>
    <property type="evidence" value="ECO:0007669"/>
    <property type="project" value="UniProtKB-ARBA"/>
</dbReference>
<evidence type="ECO:0000259" key="24">
    <source>
        <dbReference type="Pfam" id="PF12781"/>
    </source>
</evidence>
<evidence type="ECO:0000256" key="7">
    <source>
        <dbReference type="ARBA" id="ARBA00022840"/>
    </source>
</evidence>
<feature type="domain" description="Dynein heavy chain coiled coil stalk" evidence="22">
    <location>
        <begin position="2163"/>
        <end position="2505"/>
    </location>
</feature>
<dbReference type="HOGENOM" id="CLU_000038_0_0_1"/>
<dbReference type="PANTHER" id="PTHR22878">
    <property type="entry name" value="DYNEIN HEAVY CHAIN 6, AXONEMAL-LIKE-RELATED"/>
    <property type="match status" value="1"/>
</dbReference>
<evidence type="ECO:0000256" key="1">
    <source>
        <dbReference type="ARBA" id="ARBA00004230"/>
    </source>
</evidence>
<dbReference type="SMR" id="B4I5B8"/>
<evidence type="ECO:0000256" key="3">
    <source>
        <dbReference type="ARBA" id="ARBA00008887"/>
    </source>
</evidence>
<evidence type="ECO:0000313" key="30">
    <source>
        <dbReference type="Proteomes" id="UP000001292"/>
    </source>
</evidence>
<dbReference type="FunFam" id="3.40.50.300:FF:000362">
    <property type="entry name" value="Dynein, axonemal, heavy chain 6"/>
    <property type="match status" value="1"/>
</dbReference>
<evidence type="ECO:0000256" key="18">
    <source>
        <dbReference type="ARBA" id="ARBA00082102"/>
    </source>
</evidence>
<evidence type="ECO:0000259" key="28">
    <source>
        <dbReference type="Pfam" id="PF18199"/>
    </source>
</evidence>
<evidence type="ECO:0000259" key="25">
    <source>
        <dbReference type="Pfam" id="PF17852"/>
    </source>
</evidence>
<dbReference type="GO" id="GO:0051959">
    <property type="term" value="F:dynein light intermediate chain binding"/>
    <property type="evidence" value="ECO:0007669"/>
    <property type="project" value="InterPro"/>
</dbReference>
<dbReference type="PANTHER" id="PTHR22878:SF66">
    <property type="entry name" value="DYNEIN AXONEMAL HEAVY CHAIN 7"/>
    <property type="match status" value="1"/>
</dbReference>
<dbReference type="InterPro" id="IPR041589">
    <property type="entry name" value="DNAH3_AAA_lid_1"/>
</dbReference>
<dbReference type="Proteomes" id="UP000001292">
    <property type="component" value="Unassembled WGS sequence"/>
</dbReference>
<evidence type="ECO:0000256" key="10">
    <source>
        <dbReference type="ARBA" id="ARBA00023054"/>
    </source>
</evidence>
<dbReference type="PhylomeDB" id="B4I5B8"/>
<dbReference type="FunFam" id="3.40.50.300:FF:000353">
    <property type="entry name" value="Dynein axonemal heavy chain 1"/>
    <property type="match status" value="1"/>
</dbReference>
<dbReference type="FunFam" id="3.20.180.20:FF:000003">
    <property type="entry name" value="Dynein heavy chain 12, axonemal"/>
    <property type="match status" value="1"/>
</dbReference>
<comment type="subunit">
    <text evidence="15">The dynein complex consists of at least two heavy chains and a number of intermediate and light chains.</text>
</comment>
<evidence type="ECO:0000256" key="13">
    <source>
        <dbReference type="ARBA" id="ARBA00023212"/>
    </source>
</evidence>
<dbReference type="Pfam" id="PF17852">
    <property type="entry name" value="Dynein_AAA_lid"/>
    <property type="match status" value="1"/>
</dbReference>
<dbReference type="InterPro" id="IPR024743">
    <property type="entry name" value="Dynein_HC_stalk"/>
</dbReference>
<dbReference type="Gene3D" id="3.20.180.20">
    <property type="entry name" value="Dynein heavy chain, N-terminal domain 2"/>
    <property type="match status" value="1"/>
</dbReference>
<comment type="subcellular location">
    <subcellularLocation>
        <location evidence="1">Cell projection</location>
        <location evidence="1">Cilium</location>
        <location evidence="1">Flagellum</location>
    </subcellularLocation>
    <subcellularLocation>
        <location evidence="2">Cytoplasm</location>
        <location evidence="2">Cytoskeleton</location>
        <location evidence="2">Cilium axoneme</location>
    </subcellularLocation>
</comment>
<keyword evidence="6" id="KW-0547">Nucleotide-binding</keyword>
<dbReference type="Gene3D" id="3.40.50.300">
    <property type="entry name" value="P-loop containing nucleotide triphosphate hydrolases"/>
    <property type="match status" value="4"/>
</dbReference>
<dbReference type="GO" id="GO:0016887">
    <property type="term" value="F:ATP hydrolysis activity"/>
    <property type="evidence" value="ECO:0007669"/>
    <property type="project" value="InterPro"/>
</dbReference>
<evidence type="ECO:0000256" key="5">
    <source>
        <dbReference type="ARBA" id="ARBA00022701"/>
    </source>
</evidence>
<feature type="domain" description="ATPase dynein-related AAA" evidence="20">
    <location>
        <begin position="1182"/>
        <end position="1323"/>
    </location>
</feature>
<keyword evidence="8" id="KW-0282">Flagellum</keyword>
<evidence type="ECO:0000259" key="27">
    <source>
        <dbReference type="Pfam" id="PF18198"/>
    </source>
</evidence>
<dbReference type="Gene3D" id="1.10.8.720">
    <property type="entry name" value="Region D6 of dynein motor"/>
    <property type="match status" value="1"/>
</dbReference>
<dbReference type="Gene3D" id="1.10.8.1220">
    <property type="match status" value="1"/>
</dbReference>
<name>B4I5B8_DROSE</name>
<evidence type="ECO:0000256" key="12">
    <source>
        <dbReference type="ARBA" id="ARBA00023175"/>
    </source>
</evidence>
<dbReference type="Pfam" id="PF12777">
    <property type="entry name" value="MT"/>
    <property type="match status" value="1"/>
</dbReference>
<accession>B4I5B8</accession>
<feature type="domain" description="Dynein heavy chain AAA module D4" evidence="23">
    <location>
        <begin position="1885"/>
        <end position="2147"/>
    </location>
</feature>
<dbReference type="Pfam" id="PF03028">
    <property type="entry name" value="Dynein_heavy"/>
    <property type="match status" value="1"/>
</dbReference>
<evidence type="ECO:0000313" key="29">
    <source>
        <dbReference type="EMBL" id="EDW55574.1"/>
    </source>
</evidence>
<dbReference type="GO" id="GO:0005524">
    <property type="term" value="F:ATP binding"/>
    <property type="evidence" value="ECO:0007669"/>
    <property type="project" value="UniProtKB-KW"/>
</dbReference>
<sequence length="3618" mass="415903">MQGRQNPNREFSIPSFTSICGGRRLCEKSKMLYTRPKPDWMANPEYKSRRLWYELNMPECASSLLDGKMKSDLPDNILCAKKQQKKRQKKRESGVAKANYMTMRLEREHFRRKLVELILHMDDDQDPELAAQCAVPFPDQEEREILRYYYYIKHGIDTIHVSPLSKKILKRITDLVPPLLYKWQTALNENIAEVRADYVFAMKKAVVDFVLRHTVLDRLTKEGVGGKFDTAERREVQSMTNFWRYRYDENRNVLMKTLFCIHRSVASILELWSMKYKDKSLIDGKELAKVETPFSLFTFVYLCGSHIDNGKTLLEENWYGEIHSSLLKASKRGQLPDIRRFTLVKRFFNCVAALMTQQLEDICIRSLKEYADFICDYGHSNPGFQISVMLADEDTIQFNPSFSKVQSELLRVIDSIMLSIQMLPRIESKLYTDLIVSKKIFLTPTVPESIVQETKNRICAMLEEQRIGPELRLQDFDPFIDLINGSDAERVGNFMESDATFEQYADMVYEYKEKEDRIAREVWAVIRMGFYEFHRDKFITHLETLCRQLQLDLLARMALTVPKDTAELMQLKAYVVHAEENLVPEMEARLKVNMSEILWLMDHTLYSPLEIKNNSNSFQWYLKLPSIFEQHRAIIAEKVIEYQELLKKRIELFRRELQNYYEQVQTYDTWGDIKQLSRYKKRAGVLDQRLVQAMETIDQINEEETSYGWDLSQYPMRKKAHDQLKPYKTLFDAGQDFMDKWDLWMHSQVGSFDPDEIDGDVSNFYRVIQKLDKQMGDHPITMQLIQDVKAQIEAFREHMPIINTLGNPGMKARHWELVSEIIGFPIKVSPELTLEKIIEYQLDEYVPKFEAISESATKENNLERAMAKMVNEWEGVEFSISPYRDSGTFKLAAVDDIQILLDDQIIKTQTMKSSPYIKPFEAEIIKWEAKLMLLQEILDEWLRVQATWMYLEPIFSSPDIQQQMPEEGRRFSAVDKIWKELMKQVSQDPKVMVVVQIDKMNDKLKKAYSLLEVIQKGLNAYLEKKRLYFPRFFFLSNDELLEILSETKDPTRVQIHLKKCFEGIATLNFTEELDVTAMRSSEREEVTLVDVISTSKARGQVEKWLLELEIDMKKSVHHKVAEAFYSYLKMLRHVWVLTWPGQCVQSISLTYWTLEITECFESEEPKENLGQLYEMIVVRHGLMLVGYPFGGKTTTYRVLAEALECMEKTDGSENKAIFTVINPKAITMGQLYGQFDAVSHEWSDGILAVNYRIFAISDSPDRKWLIFDGPVDAIWIENMNTVLDDNKKLCLMSGEIIQLSNTTNLVFEPMDLEVASPATVSRCGMIYLEPSSLGWEPLVASWKNTLPAAFHTVSKQLISMLISRFCPILLFILRKSLKEIAPTSDANLMVSLMNFFECFIDDFRDEKYVANVSDLDFRAQTEGIFLFSCIWSLGGSLDADSREKFNIIFRALMEKTFPQSLYDTYGVPEDLYVESLAKPFIFPIPKQGSVFDYRYIKEGKGKWKPWQDDVNSAPPIPRDIPVNQIIIQTNESVRIGAVLDLLNRHGKPIMLVGPTGTGKSVYVIDYMLKKMDLSFYKPLLISFSAQTSANQTQDIIMSKLDKRRKGVFGPPLNSRFVIFVDDVSMPLKENYGAQPPIELLRMMLDHMMWYDRKNIVPMKLIDLQMIVAMGPPSTGNTVTPRFQRFFNVISIDDFNNDILNTIFSKIVLWHLDTRGFSKEFDPCIDEIVGATLTIYNDAKLNLLPTPAKSHYLFNLRDFSRVIQGVLLSVPEATEDVNSMRRLWVHEVLRVYGDRLVEDADRTWLFENICSTVKSSFNTDPSRLFGRLVEKDKSLQESDFRQLIYCDFTNPKADTKNYVEVQDLEELRRVVEAYLVEYNNMSKKPMNLVLFRFAIEHLSRICRIIKQPRSHALLIGVGGSGRQSLTRLASHICDYELFQVEITRLYGPYEYHEDIKAILRKIGASEMHGVFLFTDVQIKDESFLEDISNLLNSGEVPNLFTNEEKIEVQEKMAQIDKQRDKAVQTDGSPVALFNFFVTTCKDQLHIVLAMSPIGDALRNRIRKFPSIVNCCTIDWFQSWPEDALLAVSTRFLASEDLTALERRTAIDMCMEFHTSTQELSAKFFSRLHRYNYVTPTSYLELIQTFKALLGQKRNNITNNRNRYLTGISQLDIAAQQVAVMQEQLIALEPKLKEASEIVAEQVAKVTADSKLAEEQREIVKLDESAAKEQAAVAQEIKDECDAKLGEALPILESALAALNTLTTADIAVVKTMKSPPIGVRIVMEAVCILKDVKPDKVPNPSGLGTVEDYWGPSKRVLSDMKFLDSLLNFDKDNIPVEVMKKLAQRILSNEAFDPDKIKSASTACEGLCRWVIALTKYDVVAKIVAPKKLALAEAEATYNAAMKTLNEKLAMLAKVEANLAAIQKILDEQLRQYGILLAEHEACTKKLQRAQELISGLGGERTRWSETAKMLQASFKSVTGDVLISSGVVSYLGPFTIDFRVNQIRKWVTKCLNFGVTCTPDFQLAVVLGEPVEIRFWNICGLPTDAFSIESAIMMNKFIEMICRNARRWPLMIDPQGQANKWIKNYEKNNKLCVIRLNQADYTRVMENAIQFGLPVLLENIGEELDPVLESVLQKTLFKQGGALCIKLGDSVIEYNHSFRFYMTTKLRNPHYLPEVAVKVTLLNFMITTQGLQDQLLGITVARERPDLEAEKNNLIVQGADNKRMLKETEDQILEVLSSAENILEDETAVQILSSAKALANDISEKQVITEATEKQIDIARLSYVPIAEHSTILFFTIVELANIDPMYQYSLVWFVNLYMSSIDNTEKVDDIAARLLDLRNHFTYSLYVNICRSLFERDKLLFSLILNINMMKHDNRIDNAEWMFLLTGGVGLENPYKNPTTWLGVQNWDELCRLTNLANFKGLREDFNDNSAQWKPFFDSKSPQDNKDIPKSWENRVSVFQKLLLLRVFRPDKLVPAVLNFVSGELGERFVDPPQFDLMASFADSHCCVPLIFILTPGSDPTATLLKFAEDQGFGTNRLFSLSLGQGQGPIAMKMIDEGVKMGNWVVLQNCHLAASFMPLLEKICENLLPDATHPDFRLWLTSYPADHFPVVVLQNGIKMTNEPPKGLRSNILRSMISDPISDPEWYESCTQPRIFKQLIYSLCFFHAVIQERRYFGPIGWNIPYEFNETDLRISLMQLRMFLNQYETVNYDALRYLTGECNYGGRVTDDWDRRTLKTILDKFYCPAVIDLETPYYLDETGLYYVPVFKEVDLYLNFTRDLPQISAPAIFGFHANADIMKDQKETDMLLSHTLLTQDTSASSDDSGGSKALTPEEVVTNVATDILDKLPKLFDRDAALLKYPTLYHQSMNTVLVQEMVRFNVLLNTIRTSLITLRKGIKGLVVMSPAVEAVYKSVLIAKIPAMWAGKSYPSLKPLGSYVSDFLRRLEFLQHWYDHGAPATFWLSGFFFTQAFLTGAQQNYARKYVISIDLLAFDYEVLTVEETQRQGLSGPEDGVFVYGIFLEGARWDRTGKYLAESRPRELFDTMPLIWLKPLKRVDLPERHNYLCPMYKTAERRGVLSTTGHSTNFVVAMLLLCNPNTPVSHWIIRGTALLCQLSF</sequence>
<feature type="domain" description="Dynein heavy chain linker" evidence="21">
    <location>
        <begin position="719"/>
        <end position="1123"/>
    </location>
</feature>
<dbReference type="STRING" id="7238.B4I5B8"/>
<dbReference type="InterPro" id="IPR024317">
    <property type="entry name" value="Dynein_heavy_chain_D4_dom"/>
</dbReference>
<dbReference type="FunFam" id="1.20.920.20:FF:000006">
    <property type="entry name" value="Dynein, axonemal, heavy chain 6"/>
    <property type="match status" value="1"/>
</dbReference>
<dbReference type="Pfam" id="PF07728">
    <property type="entry name" value="AAA_5"/>
    <property type="match status" value="1"/>
</dbReference>